<feature type="transmembrane region" description="Helical" evidence="1">
    <location>
        <begin position="183"/>
        <end position="203"/>
    </location>
</feature>
<keyword evidence="3" id="KW-0378">Hydrolase</keyword>
<keyword evidence="1" id="KW-0472">Membrane</keyword>
<feature type="transmembrane region" description="Helical" evidence="1">
    <location>
        <begin position="89"/>
        <end position="113"/>
    </location>
</feature>
<comment type="caution">
    <text evidence="3">The sequence shown here is derived from an EMBL/GenBank/DDBJ whole genome shotgun (WGS) entry which is preliminary data.</text>
</comment>
<dbReference type="Pfam" id="PF02517">
    <property type="entry name" value="Rce1-like"/>
    <property type="match status" value="1"/>
</dbReference>
<feature type="transmembrane region" description="Helical" evidence="1">
    <location>
        <begin position="125"/>
        <end position="146"/>
    </location>
</feature>
<keyword evidence="3" id="KW-0482">Metalloprotease</keyword>
<reference evidence="4" key="1">
    <citation type="journal article" date="2019" name="PLoS Negl. Trop. Dis.">
        <title>Revisiting the worldwide diversity of Leptospira species in the environment.</title>
        <authorList>
            <person name="Vincent A.T."/>
            <person name="Schiettekatte O."/>
            <person name="Bourhy P."/>
            <person name="Veyrier F.J."/>
            <person name="Picardeau M."/>
        </authorList>
    </citation>
    <scope>NUCLEOTIDE SEQUENCE [LARGE SCALE GENOMIC DNA]</scope>
    <source>
        <strain evidence="4">201800272</strain>
    </source>
</reference>
<evidence type="ECO:0000259" key="2">
    <source>
        <dbReference type="Pfam" id="PF02517"/>
    </source>
</evidence>
<protein>
    <submittedName>
        <fullName evidence="3">CPBP family intramembrane metalloprotease</fullName>
    </submittedName>
</protein>
<dbReference type="InterPro" id="IPR003675">
    <property type="entry name" value="Rce1/LyrA-like_dom"/>
</dbReference>
<dbReference type="EMBL" id="RQFU01000012">
    <property type="protein sequence ID" value="TGL21730.1"/>
    <property type="molecule type" value="Genomic_DNA"/>
</dbReference>
<dbReference type="PANTHER" id="PTHR39430">
    <property type="entry name" value="MEMBRANE-ASSOCIATED PROTEASE-RELATED"/>
    <property type="match status" value="1"/>
</dbReference>
<gene>
    <name evidence="3" type="ORF">EHQ46_07715</name>
</gene>
<organism evidence="3 4">
    <name type="scientific">Leptospira yanagawae</name>
    <dbReference type="NCBI Taxonomy" id="293069"/>
    <lineage>
        <taxon>Bacteria</taxon>
        <taxon>Pseudomonadati</taxon>
        <taxon>Spirochaetota</taxon>
        <taxon>Spirochaetia</taxon>
        <taxon>Leptospirales</taxon>
        <taxon>Leptospiraceae</taxon>
        <taxon>Leptospira</taxon>
    </lineage>
</organism>
<evidence type="ECO:0000313" key="3">
    <source>
        <dbReference type="EMBL" id="TGL21730.1"/>
    </source>
</evidence>
<keyword evidence="1" id="KW-1133">Transmembrane helix</keyword>
<dbReference type="GO" id="GO:0008237">
    <property type="term" value="F:metallopeptidase activity"/>
    <property type="evidence" value="ECO:0007669"/>
    <property type="project" value="UniProtKB-KW"/>
</dbReference>
<feature type="transmembrane region" description="Helical" evidence="1">
    <location>
        <begin position="49"/>
        <end position="65"/>
    </location>
</feature>
<feature type="domain" description="CAAX prenyl protease 2/Lysostaphin resistance protein A-like" evidence="2">
    <location>
        <begin position="127"/>
        <end position="222"/>
    </location>
</feature>
<accession>A0ABY2M5Y1</accession>
<evidence type="ECO:0000256" key="1">
    <source>
        <dbReference type="SAM" id="Phobius"/>
    </source>
</evidence>
<keyword evidence="3" id="KW-0645">Protease</keyword>
<keyword evidence="1" id="KW-0812">Transmembrane</keyword>
<dbReference type="RefSeq" id="WP_135634738.1">
    <property type="nucleotide sequence ID" value="NZ_RQFU01000012.1"/>
</dbReference>
<proteinExistence type="predicted"/>
<evidence type="ECO:0000313" key="4">
    <source>
        <dbReference type="Proteomes" id="UP000298200"/>
    </source>
</evidence>
<sequence length="280" mass="32421">MTLSKKFSIFFAIIISVSLAISILLFNLQNYLQTQNPNVELKPFTFTKILSRTATIILFFSLIWFRKKIDKKSISSLGLEQFGKRRNELLIGFLVGIFSLSLVVTTKVIFGVSTWAPKEFTNNDWFFSAYFLLVVFFIGFVEELFFRGYLLQSFVSEWGEKKAAIITSLFFSLTHFIRPITDLFVLLPEMIGLFFVGYALSYAWIYTRSLYLPIGIHAGWVYVVKMQKMFVDPIPHDLHWFFGGDRLVTGAVAWMFMFLFLFGLKRVFENSPIGSKSIHL</sequence>
<feature type="transmembrane region" description="Helical" evidence="1">
    <location>
        <begin position="7"/>
        <end position="29"/>
    </location>
</feature>
<dbReference type="Proteomes" id="UP000298200">
    <property type="component" value="Unassembled WGS sequence"/>
</dbReference>
<feature type="transmembrane region" description="Helical" evidence="1">
    <location>
        <begin position="247"/>
        <end position="264"/>
    </location>
</feature>
<name>A0ABY2M5Y1_9LEPT</name>
<keyword evidence="4" id="KW-1185">Reference proteome</keyword>
<dbReference type="PANTHER" id="PTHR39430:SF1">
    <property type="entry name" value="PROTEASE"/>
    <property type="match status" value="1"/>
</dbReference>